<feature type="region of interest" description="Disordered" evidence="9">
    <location>
        <begin position="1"/>
        <end position="35"/>
    </location>
</feature>
<feature type="domain" description="Deacetylase sirtuin-type" evidence="10">
    <location>
        <begin position="73"/>
        <end position="329"/>
    </location>
</feature>
<dbReference type="SUPFAM" id="SSF52467">
    <property type="entry name" value="DHS-like NAD/FAD-binding domain"/>
    <property type="match status" value="1"/>
</dbReference>
<keyword evidence="3 8" id="KW-0479">Metal-binding</keyword>
<dbReference type="Gene3D" id="3.30.1600.10">
    <property type="entry name" value="SIR2/SIRT2 'Small Domain"/>
    <property type="match status" value="1"/>
</dbReference>
<dbReference type="PROSITE" id="PS50305">
    <property type="entry name" value="SIRTUIN"/>
    <property type="match status" value="1"/>
</dbReference>
<evidence type="ECO:0000256" key="2">
    <source>
        <dbReference type="ARBA" id="ARBA00022679"/>
    </source>
</evidence>
<dbReference type="GO" id="GO:0005634">
    <property type="term" value="C:nucleus"/>
    <property type="evidence" value="ECO:0007669"/>
    <property type="project" value="TreeGrafter"/>
</dbReference>
<sequence length="349" mass="38963">MSDEDSARNRKPGTSRECDEEKKNDDSKDAKVPPKQDLYSRFVESFENALNSVTSTVSSAVKAGAEGHCGSKSKLKTFTLEGIADFIKTERPCNIIAMTGAGISTSAGIPDFRSPGSGLYDNLQKYNLPDPQAVFDISFFHENPEPFFALSKELFPEHLKNIDSLEFLTGIPEDKIVTAHGSHRTSTCLKCRKKFDLQWLTERLRDKTCIVPKCDKCEGIVKPDITFFGENLPKRFFQCAISDFPKCDLLLIMGTSLVVQPFASMVNEVSEEVPRLLINKEEAGRAGVFERAMGIQGLCYGLKDNRRDVFWCGSCDDGCRKLAELLDWEHELDALIQEGEVKYSTEKAA</sequence>
<comment type="catalytic activity">
    <reaction evidence="6">
        <text>N(6)-hexadecanoyl-L-lysyl-[protein] + NAD(+) + H2O = 2''-O-hexadecanoyl-ADP-D-ribose + nicotinamide + L-lysyl-[protein]</text>
        <dbReference type="Rhea" id="RHEA:70563"/>
        <dbReference type="Rhea" id="RHEA-COMP:9752"/>
        <dbReference type="Rhea" id="RHEA-COMP:14175"/>
        <dbReference type="ChEBI" id="CHEBI:15377"/>
        <dbReference type="ChEBI" id="CHEBI:17154"/>
        <dbReference type="ChEBI" id="CHEBI:29969"/>
        <dbReference type="ChEBI" id="CHEBI:57540"/>
        <dbReference type="ChEBI" id="CHEBI:138936"/>
        <dbReference type="ChEBI" id="CHEBI:189673"/>
    </reaction>
    <physiologicalReaction direction="left-to-right" evidence="6">
        <dbReference type="Rhea" id="RHEA:70564"/>
    </physiologicalReaction>
</comment>
<dbReference type="GO" id="GO:0017136">
    <property type="term" value="F:histone deacetylase activity, NAD-dependent"/>
    <property type="evidence" value="ECO:0007669"/>
    <property type="project" value="TreeGrafter"/>
</dbReference>
<dbReference type="OrthoDB" id="420264at2759"/>
<evidence type="ECO:0000256" key="9">
    <source>
        <dbReference type="SAM" id="MobiDB-lite"/>
    </source>
</evidence>
<feature type="compositionally biased region" description="Basic and acidic residues" evidence="9">
    <location>
        <begin position="1"/>
        <end position="34"/>
    </location>
</feature>
<comment type="cofactor">
    <cofactor evidence="1">
        <name>Zn(2+)</name>
        <dbReference type="ChEBI" id="CHEBI:29105"/>
    </cofactor>
</comment>
<evidence type="ECO:0000256" key="4">
    <source>
        <dbReference type="ARBA" id="ARBA00022833"/>
    </source>
</evidence>
<evidence type="ECO:0000313" key="12">
    <source>
        <dbReference type="Proteomes" id="UP000054047"/>
    </source>
</evidence>
<feature type="binding site" evidence="8">
    <location>
        <position position="214"/>
    </location>
    <ligand>
        <name>Zn(2+)</name>
        <dbReference type="ChEBI" id="CHEBI:29105"/>
    </ligand>
</feature>
<feature type="active site" description="Proton acceptor" evidence="8">
    <location>
        <position position="180"/>
    </location>
</feature>
<dbReference type="GO" id="GO:0046872">
    <property type="term" value="F:metal ion binding"/>
    <property type="evidence" value="ECO:0007669"/>
    <property type="project" value="UniProtKB-KW"/>
</dbReference>
<dbReference type="PANTHER" id="PTHR11085:SF6">
    <property type="entry name" value="NAD-DEPENDENT PROTEIN DEACETYLASE SIRTUIN-2"/>
    <property type="match status" value="1"/>
</dbReference>
<reference evidence="11 12" key="1">
    <citation type="submission" date="2013-12" db="EMBL/GenBank/DDBJ databases">
        <title>Draft genome of the parsitic nematode Ancylostoma duodenale.</title>
        <authorList>
            <person name="Mitreva M."/>
        </authorList>
    </citation>
    <scope>NUCLEOTIDE SEQUENCE [LARGE SCALE GENOMIC DNA]</scope>
    <source>
        <strain evidence="11 12">Zhejiang</strain>
    </source>
</reference>
<keyword evidence="2" id="KW-0808">Transferase</keyword>
<dbReference type="PANTHER" id="PTHR11085">
    <property type="entry name" value="NAD-DEPENDENT PROTEIN DEACYLASE SIRTUIN-5, MITOCHONDRIAL-RELATED"/>
    <property type="match status" value="1"/>
</dbReference>
<evidence type="ECO:0000256" key="8">
    <source>
        <dbReference type="PROSITE-ProRule" id="PRU00236"/>
    </source>
</evidence>
<dbReference type="InterPro" id="IPR003000">
    <property type="entry name" value="Sirtuin"/>
</dbReference>
<dbReference type="InterPro" id="IPR026590">
    <property type="entry name" value="Ssirtuin_cat_dom"/>
</dbReference>
<dbReference type="Pfam" id="PF02146">
    <property type="entry name" value="SIR2"/>
    <property type="match status" value="2"/>
</dbReference>
<protein>
    <submittedName>
        <fullName evidence="11">Transcriptional regulator, Sir2 family</fullName>
    </submittedName>
</protein>
<organism evidence="11 12">
    <name type="scientific">Ancylostoma duodenale</name>
    <dbReference type="NCBI Taxonomy" id="51022"/>
    <lineage>
        <taxon>Eukaryota</taxon>
        <taxon>Metazoa</taxon>
        <taxon>Ecdysozoa</taxon>
        <taxon>Nematoda</taxon>
        <taxon>Chromadorea</taxon>
        <taxon>Rhabditida</taxon>
        <taxon>Rhabditina</taxon>
        <taxon>Rhabditomorpha</taxon>
        <taxon>Strongyloidea</taxon>
        <taxon>Ancylostomatidae</taxon>
        <taxon>Ancylostomatinae</taxon>
        <taxon>Ancylostoma</taxon>
    </lineage>
</organism>
<evidence type="ECO:0000259" key="10">
    <source>
        <dbReference type="PROSITE" id="PS50305"/>
    </source>
</evidence>
<keyword evidence="5" id="KW-0520">NAD</keyword>
<name>A0A0C2GVB4_9BILA</name>
<keyword evidence="12" id="KW-1185">Reference proteome</keyword>
<dbReference type="InterPro" id="IPR050134">
    <property type="entry name" value="NAD-dep_sirtuin_deacylases"/>
</dbReference>
<gene>
    <name evidence="11" type="ORF">ANCDUO_06741</name>
</gene>
<dbReference type="Proteomes" id="UP000054047">
    <property type="component" value="Unassembled WGS sequence"/>
</dbReference>
<feature type="binding site" evidence="8">
    <location>
        <position position="191"/>
    </location>
    <ligand>
        <name>Zn(2+)</name>
        <dbReference type="ChEBI" id="CHEBI:29105"/>
    </ligand>
</feature>
<evidence type="ECO:0000256" key="1">
    <source>
        <dbReference type="ARBA" id="ARBA00001947"/>
    </source>
</evidence>
<evidence type="ECO:0000313" key="11">
    <source>
        <dbReference type="EMBL" id="KIH62969.1"/>
    </source>
</evidence>
<dbReference type="InterPro" id="IPR029035">
    <property type="entry name" value="DHS-like_NAD/FAD-binding_dom"/>
</dbReference>
<evidence type="ECO:0000256" key="7">
    <source>
        <dbReference type="ARBA" id="ARBA00048905"/>
    </source>
</evidence>
<feature type="binding site" evidence="8">
    <location>
        <position position="188"/>
    </location>
    <ligand>
        <name>Zn(2+)</name>
        <dbReference type="ChEBI" id="CHEBI:29105"/>
    </ligand>
</feature>
<dbReference type="EMBL" id="KN728966">
    <property type="protein sequence ID" value="KIH62969.1"/>
    <property type="molecule type" value="Genomic_DNA"/>
</dbReference>
<evidence type="ECO:0000256" key="5">
    <source>
        <dbReference type="ARBA" id="ARBA00023027"/>
    </source>
</evidence>
<keyword evidence="4 8" id="KW-0862">Zinc</keyword>
<feature type="binding site" evidence="8">
    <location>
        <position position="217"/>
    </location>
    <ligand>
        <name>Zn(2+)</name>
        <dbReference type="ChEBI" id="CHEBI:29105"/>
    </ligand>
</feature>
<dbReference type="Gene3D" id="3.40.50.1220">
    <property type="entry name" value="TPP-binding domain"/>
    <property type="match status" value="1"/>
</dbReference>
<dbReference type="AlphaFoldDB" id="A0A0C2GVB4"/>
<dbReference type="InterPro" id="IPR026591">
    <property type="entry name" value="Sirtuin_cat_small_dom_sf"/>
</dbReference>
<evidence type="ECO:0000256" key="6">
    <source>
        <dbReference type="ARBA" id="ARBA00048378"/>
    </source>
</evidence>
<evidence type="ECO:0000256" key="3">
    <source>
        <dbReference type="ARBA" id="ARBA00022723"/>
    </source>
</evidence>
<dbReference type="GO" id="GO:0070403">
    <property type="term" value="F:NAD+ binding"/>
    <property type="evidence" value="ECO:0007669"/>
    <property type="project" value="InterPro"/>
</dbReference>
<proteinExistence type="predicted"/>
<accession>A0A0C2GVB4</accession>
<comment type="catalytic activity">
    <reaction evidence="7">
        <text>N(6)-tetradecanoyl-L-lysyl-[protein] + NAD(+) + H2O = 2''-O-tetradecanoyl-ADP-D-ribose + nicotinamide + L-lysyl-[protein]</text>
        <dbReference type="Rhea" id="RHEA:70567"/>
        <dbReference type="Rhea" id="RHEA-COMP:9752"/>
        <dbReference type="Rhea" id="RHEA-COMP:15437"/>
        <dbReference type="ChEBI" id="CHEBI:15377"/>
        <dbReference type="ChEBI" id="CHEBI:17154"/>
        <dbReference type="ChEBI" id="CHEBI:29969"/>
        <dbReference type="ChEBI" id="CHEBI:57540"/>
        <dbReference type="ChEBI" id="CHEBI:141129"/>
        <dbReference type="ChEBI" id="CHEBI:189674"/>
    </reaction>
    <physiologicalReaction direction="left-to-right" evidence="7">
        <dbReference type="Rhea" id="RHEA:70568"/>
    </physiologicalReaction>
</comment>